<gene>
    <name evidence="2" type="ORF">L210DRAFT_3547755</name>
</gene>
<feature type="region of interest" description="Disordered" evidence="1">
    <location>
        <begin position="56"/>
        <end position="82"/>
    </location>
</feature>
<dbReference type="EMBL" id="WHUW01000020">
    <property type="protein sequence ID" value="KAF8436828.1"/>
    <property type="molecule type" value="Genomic_DNA"/>
</dbReference>
<reference evidence="2" key="2">
    <citation type="journal article" date="2020" name="Nat. Commun.">
        <title>Large-scale genome sequencing of mycorrhizal fungi provides insights into the early evolution of symbiotic traits.</title>
        <authorList>
            <person name="Miyauchi S."/>
            <person name="Kiss E."/>
            <person name="Kuo A."/>
            <person name="Drula E."/>
            <person name="Kohler A."/>
            <person name="Sanchez-Garcia M."/>
            <person name="Morin E."/>
            <person name="Andreopoulos B."/>
            <person name="Barry K.W."/>
            <person name="Bonito G."/>
            <person name="Buee M."/>
            <person name="Carver A."/>
            <person name="Chen C."/>
            <person name="Cichocki N."/>
            <person name="Clum A."/>
            <person name="Culley D."/>
            <person name="Crous P.W."/>
            <person name="Fauchery L."/>
            <person name="Girlanda M."/>
            <person name="Hayes R.D."/>
            <person name="Keri Z."/>
            <person name="LaButti K."/>
            <person name="Lipzen A."/>
            <person name="Lombard V."/>
            <person name="Magnuson J."/>
            <person name="Maillard F."/>
            <person name="Murat C."/>
            <person name="Nolan M."/>
            <person name="Ohm R.A."/>
            <person name="Pangilinan J."/>
            <person name="Pereira M.F."/>
            <person name="Perotto S."/>
            <person name="Peter M."/>
            <person name="Pfister S."/>
            <person name="Riley R."/>
            <person name="Sitrit Y."/>
            <person name="Stielow J.B."/>
            <person name="Szollosi G."/>
            <person name="Zifcakova L."/>
            <person name="Stursova M."/>
            <person name="Spatafora J.W."/>
            <person name="Tedersoo L."/>
            <person name="Vaario L.M."/>
            <person name="Yamada A."/>
            <person name="Yan M."/>
            <person name="Wang P."/>
            <person name="Xu J."/>
            <person name="Bruns T."/>
            <person name="Baldrian P."/>
            <person name="Vilgalys R."/>
            <person name="Dunand C."/>
            <person name="Henrissat B."/>
            <person name="Grigoriev I.V."/>
            <person name="Hibbett D."/>
            <person name="Nagy L.G."/>
            <person name="Martin F.M."/>
        </authorList>
    </citation>
    <scope>NUCLEOTIDE SEQUENCE</scope>
    <source>
        <strain evidence="2">BED1</strain>
    </source>
</reference>
<evidence type="ECO:0000313" key="2">
    <source>
        <dbReference type="EMBL" id="KAF8436828.1"/>
    </source>
</evidence>
<feature type="non-terminal residue" evidence="2">
    <location>
        <position position="1"/>
    </location>
</feature>
<dbReference type="AlphaFoldDB" id="A0AAD4GCV5"/>
<proteinExistence type="predicted"/>
<protein>
    <submittedName>
        <fullName evidence="2">Uncharacterized protein</fullName>
    </submittedName>
</protein>
<name>A0AAD4GCV5_BOLED</name>
<comment type="caution">
    <text evidence="2">The sequence shown here is derived from an EMBL/GenBank/DDBJ whole genome shotgun (WGS) entry which is preliminary data.</text>
</comment>
<evidence type="ECO:0000256" key="1">
    <source>
        <dbReference type="SAM" id="MobiDB-lite"/>
    </source>
</evidence>
<evidence type="ECO:0000313" key="3">
    <source>
        <dbReference type="Proteomes" id="UP001194468"/>
    </source>
</evidence>
<dbReference type="Proteomes" id="UP001194468">
    <property type="component" value="Unassembled WGS sequence"/>
</dbReference>
<feature type="compositionally biased region" description="Low complexity" evidence="1">
    <location>
        <begin position="58"/>
        <end position="78"/>
    </location>
</feature>
<sequence length="168" mass="18968">MFHAKADALGTVEIRTTEDLFRLDSLTLVHPWVDFLLDRRPIGSITNLILEEEARHQSSPITSPSSSSATSNVAPSSSQRRGSMMERIRRFGSFNTPSRDTSLTDKRIQALQLIARLRQPFGALLFKQIRQNVAEYKRVAADSNITVRIKDETSLEMLIDSVRILDVL</sequence>
<reference evidence="2" key="1">
    <citation type="submission" date="2019-10" db="EMBL/GenBank/DDBJ databases">
        <authorList>
            <consortium name="DOE Joint Genome Institute"/>
            <person name="Kuo A."/>
            <person name="Miyauchi S."/>
            <person name="Kiss E."/>
            <person name="Drula E."/>
            <person name="Kohler A."/>
            <person name="Sanchez-Garcia M."/>
            <person name="Andreopoulos B."/>
            <person name="Barry K.W."/>
            <person name="Bonito G."/>
            <person name="Buee M."/>
            <person name="Carver A."/>
            <person name="Chen C."/>
            <person name="Cichocki N."/>
            <person name="Clum A."/>
            <person name="Culley D."/>
            <person name="Crous P.W."/>
            <person name="Fauchery L."/>
            <person name="Girlanda M."/>
            <person name="Hayes R."/>
            <person name="Keri Z."/>
            <person name="LaButti K."/>
            <person name="Lipzen A."/>
            <person name="Lombard V."/>
            <person name="Magnuson J."/>
            <person name="Maillard F."/>
            <person name="Morin E."/>
            <person name="Murat C."/>
            <person name="Nolan M."/>
            <person name="Ohm R."/>
            <person name="Pangilinan J."/>
            <person name="Pereira M."/>
            <person name="Perotto S."/>
            <person name="Peter M."/>
            <person name="Riley R."/>
            <person name="Sitrit Y."/>
            <person name="Stielow B."/>
            <person name="Szollosi G."/>
            <person name="Zifcakova L."/>
            <person name="Stursova M."/>
            <person name="Spatafora J.W."/>
            <person name="Tedersoo L."/>
            <person name="Vaario L.-M."/>
            <person name="Yamada A."/>
            <person name="Yan M."/>
            <person name="Wang P."/>
            <person name="Xu J."/>
            <person name="Bruns T."/>
            <person name="Baldrian P."/>
            <person name="Vilgalys R."/>
            <person name="Henrissat B."/>
            <person name="Grigoriev I.V."/>
            <person name="Hibbett D."/>
            <person name="Nagy L.G."/>
            <person name="Martin F.M."/>
        </authorList>
    </citation>
    <scope>NUCLEOTIDE SEQUENCE</scope>
    <source>
        <strain evidence="2">BED1</strain>
    </source>
</reference>
<keyword evidence="3" id="KW-1185">Reference proteome</keyword>
<organism evidence="2 3">
    <name type="scientific">Boletus edulis BED1</name>
    <dbReference type="NCBI Taxonomy" id="1328754"/>
    <lineage>
        <taxon>Eukaryota</taxon>
        <taxon>Fungi</taxon>
        <taxon>Dikarya</taxon>
        <taxon>Basidiomycota</taxon>
        <taxon>Agaricomycotina</taxon>
        <taxon>Agaricomycetes</taxon>
        <taxon>Agaricomycetidae</taxon>
        <taxon>Boletales</taxon>
        <taxon>Boletineae</taxon>
        <taxon>Boletaceae</taxon>
        <taxon>Boletoideae</taxon>
        <taxon>Boletus</taxon>
    </lineage>
</organism>
<accession>A0AAD4GCV5</accession>